<dbReference type="SUPFAM" id="SSF56300">
    <property type="entry name" value="Metallo-dependent phosphatases"/>
    <property type="match status" value="1"/>
</dbReference>
<dbReference type="EMBL" id="CAJNAQ010000002">
    <property type="protein sequence ID" value="CAE6489071.1"/>
    <property type="molecule type" value="Genomic_DNA"/>
</dbReference>
<name>A0A812F540_9ARCH</name>
<dbReference type="CDD" id="cd00838">
    <property type="entry name" value="MPP_superfamily"/>
    <property type="match status" value="1"/>
</dbReference>
<dbReference type="GO" id="GO:0016787">
    <property type="term" value="F:hydrolase activity"/>
    <property type="evidence" value="ECO:0007669"/>
    <property type="project" value="InterPro"/>
</dbReference>
<reference evidence="2" key="1">
    <citation type="submission" date="2021-02" db="EMBL/GenBank/DDBJ databases">
        <authorList>
            <person name="Han P."/>
        </authorList>
    </citation>
    <scope>NUCLEOTIDE SEQUENCE</scope>
    <source>
        <strain evidence="2">Candidatus Nitrosotenuis uzonensis 5A</strain>
    </source>
</reference>
<proteinExistence type="predicted"/>
<dbReference type="InterPro" id="IPR029052">
    <property type="entry name" value="Metallo-depent_PP-like"/>
</dbReference>
<dbReference type="Proteomes" id="UP000655759">
    <property type="component" value="Unassembled WGS sequence"/>
</dbReference>
<protein>
    <recommendedName>
        <fullName evidence="1">Calcineurin-like phosphoesterase domain-containing protein</fullName>
    </recommendedName>
</protein>
<comment type="caution">
    <text evidence="2">The sequence shown here is derived from an EMBL/GenBank/DDBJ whole genome shotgun (WGS) entry which is preliminary data.</text>
</comment>
<gene>
    <name evidence="2" type="ORF">NUZ5A_20557</name>
</gene>
<dbReference type="Gene3D" id="3.60.21.10">
    <property type="match status" value="1"/>
</dbReference>
<dbReference type="AlphaFoldDB" id="A0A812F540"/>
<dbReference type="InterPro" id="IPR004843">
    <property type="entry name" value="Calcineurin-like_PHP"/>
</dbReference>
<dbReference type="Pfam" id="PF00149">
    <property type="entry name" value="Metallophos"/>
    <property type="match status" value="1"/>
</dbReference>
<sequence length="278" mass="31898">MDLIFSDIHADINGLETILKIAFSADFENKYGKISRIINLGDLMERGTGPAQVLRKMSELEKSYKMISVMGNHDEGFLYKKEISGSSDASVLAHQALSAQDLEFFNLNKDGTYGDQFIVDKKSKLFCVHGGPINPDKITKNGEDPWLYQRTWQRLSDQDSEFYSYFGYHYKPSSAFREVGEHFDNFVILCGHQHVEAAIKQEGDRITNIWSFDHQLERIYSHSLKKREFLIEKTANYLFRMGLGGPQGHHTGGFARPHFAVMQDDPRKLIMFTVNVDR</sequence>
<feature type="domain" description="Calcineurin-like phosphoesterase" evidence="1">
    <location>
        <begin position="3"/>
        <end position="195"/>
    </location>
</feature>
<accession>A0A812F540</accession>
<evidence type="ECO:0000313" key="3">
    <source>
        <dbReference type="Proteomes" id="UP000655759"/>
    </source>
</evidence>
<organism evidence="2 3">
    <name type="scientific">Candidatus Nitrosotenuis uzonensis</name>
    <dbReference type="NCBI Taxonomy" id="1407055"/>
    <lineage>
        <taxon>Archaea</taxon>
        <taxon>Nitrososphaerota</taxon>
        <taxon>Candidatus Nitrosotenuis</taxon>
    </lineage>
</organism>
<evidence type="ECO:0000259" key="1">
    <source>
        <dbReference type="Pfam" id="PF00149"/>
    </source>
</evidence>
<evidence type="ECO:0000313" key="2">
    <source>
        <dbReference type="EMBL" id="CAE6489071.1"/>
    </source>
</evidence>
<dbReference type="RefSeq" id="WP_205098406.1">
    <property type="nucleotide sequence ID" value="NZ_CAJNAQ010000002.1"/>
</dbReference>